<dbReference type="EMBL" id="JBHUHY010000002">
    <property type="protein sequence ID" value="MFD2185602.1"/>
    <property type="molecule type" value="Genomic_DNA"/>
</dbReference>
<reference evidence="3" key="1">
    <citation type="journal article" date="2019" name="Int. J. Syst. Evol. Microbiol.">
        <title>The Global Catalogue of Microorganisms (GCM) 10K type strain sequencing project: providing services to taxonomists for standard genome sequencing and annotation.</title>
        <authorList>
            <consortium name="The Broad Institute Genomics Platform"/>
            <consortium name="The Broad Institute Genome Sequencing Center for Infectious Disease"/>
            <person name="Wu L."/>
            <person name="Ma J."/>
        </authorList>
    </citation>
    <scope>NUCLEOTIDE SEQUENCE [LARGE SCALE GENOMIC DNA]</scope>
    <source>
        <strain evidence="3">DT92</strain>
    </source>
</reference>
<evidence type="ECO:0000313" key="3">
    <source>
        <dbReference type="Proteomes" id="UP001597344"/>
    </source>
</evidence>
<feature type="domain" description="Helix-turn-helix" evidence="1">
    <location>
        <begin position="43"/>
        <end position="94"/>
    </location>
</feature>
<comment type="caution">
    <text evidence="2">The sequence shown here is derived from an EMBL/GenBank/DDBJ whole genome shotgun (WGS) entry which is preliminary data.</text>
</comment>
<dbReference type="InterPro" id="IPR041657">
    <property type="entry name" value="HTH_17"/>
</dbReference>
<sequence length="121" mass="14145">MTENITFEQLPNSVKILTEEVSEVKRLLIEIQDQGSFKNTNTWFDLPELCKYLPEKPAQPTVYGWVSKKSVPFHKRGKKLYFLKSEIDEWLKQGRKKTVSEIEAETDNYLSKHKKGLQNGK</sequence>
<dbReference type="Pfam" id="PF12728">
    <property type="entry name" value="HTH_17"/>
    <property type="match status" value="1"/>
</dbReference>
<gene>
    <name evidence="2" type="ORF">ACFSJT_02275</name>
</gene>
<evidence type="ECO:0000259" key="1">
    <source>
        <dbReference type="Pfam" id="PF12728"/>
    </source>
</evidence>
<dbReference type="Proteomes" id="UP001597344">
    <property type="component" value="Unassembled WGS sequence"/>
</dbReference>
<protein>
    <submittedName>
        <fullName evidence="2">Helix-turn-helix domain-containing protein</fullName>
    </submittedName>
</protein>
<name>A0ABW5AU37_9FLAO</name>
<accession>A0ABW5AU37</accession>
<proteinExistence type="predicted"/>
<keyword evidence="3" id="KW-1185">Reference proteome</keyword>
<evidence type="ECO:0000313" key="2">
    <source>
        <dbReference type="EMBL" id="MFD2185602.1"/>
    </source>
</evidence>
<dbReference type="RefSeq" id="WP_378318577.1">
    <property type="nucleotide sequence ID" value="NZ_JBHUHY010000002.1"/>
</dbReference>
<organism evidence="2 3">
    <name type="scientific">Aquimarina celericrescens</name>
    <dbReference type="NCBI Taxonomy" id="1964542"/>
    <lineage>
        <taxon>Bacteria</taxon>
        <taxon>Pseudomonadati</taxon>
        <taxon>Bacteroidota</taxon>
        <taxon>Flavobacteriia</taxon>
        <taxon>Flavobacteriales</taxon>
        <taxon>Flavobacteriaceae</taxon>
        <taxon>Aquimarina</taxon>
    </lineage>
</organism>